<dbReference type="CDD" id="cd00570">
    <property type="entry name" value="GST_N_family"/>
    <property type="match status" value="1"/>
</dbReference>
<sequence>MSADSDRSIRYYHYNASPYARKIVWYLTLRGLPWAEIKQPVIMPRPDLEVIGVNYRRIPVMAIGKDVYCDTRIILRKLEELFPDGRIGATSPDGWAIQKLLEVWHVEGPLFSRGAGSMPLGVFSDPQFSKDREQMTGRPWNAEAMEKFRPEALTYVRSAFSFLEKLLADGRQWIISTSQPSLADIEAIFVVHWLNGMKGALPQDLVSQAKYPKVFAWMSRFDDALQSARNKAPKPTKLDGATSANQIFKSDFAEKEGTIEAGEPQKALRKSDQVELFPTDSGMHNKDRGRLLSLTEDEIVIGLENGLRLHTPRAGFRVRQLGSKI</sequence>
<evidence type="ECO:0000313" key="3">
    <source>
        <dbReference type="Proteomes" id="UP001316803"/>
    </source>
</evidence>
<feature type="domain" description="GST N-terminal" evidence="1">
    <location>
        <begin position="7"/>
        <end position="86"/>
    </location>
</feature>
<name>A0AAN8I5Y6_9EURO</name>
<proteinExistence type="predicted"/>
<protein>
    <recommendedName>
        <fullName evidence="1">GST N-terminal domain-containing protein</fullName>
    </recommendedName>
</protein>
<dbReference type="Gene3D" id="1.20.1050.10">
    <property type="match status" value="1"/>
</dbReference>
<organism evidence="2 3">
    <name type="scientific">Knufia fluminis</name>
    <dbReference type="NCBI Taxonomy" id="191047"/>
    <lineage>
        <taxon>Eukaryota</taxon>
        <taxon>Fungi</taxon>
        <taxon>Dikarya</taxon>
        <taxon>Ascomycota</taxon>
        <taxon>Pezizomycotina</taxon>
        <taxon>Eurotiomycetes</taxon>
        <taxon>Chaetothyriomycetidae</taxon>
        <taxon>Chaetothyriales</taxon>
        <taxon>Trichomeriaceae</taxon>
        <taxon>Knufia</taxon>
    </lineage>
</organism>
<reference evidence="2 3" key="1">
    <citation type="submission" date="2022-12" db="EMBL/GenBank/DDBJ databases">
        <title>Genomic features and morphological characterization of a novel Knufia sp. strain isolated from spacecraft assembly facility.</title>
        <authorList>
            <person name="Teixeira M."/>
            <person name="Chander A.M."/>
            <person name="Stajich J.E."/>
            <person name="Venkateswaran K."/>
        </authorList>
    </citation>
    <scope>NUCLEOTIDE SEQUENCE [LARGE SCALE GENOMIC DNA]</scope>
    <source>
        <strain evidence="2 3">FJI-L2-BK-P2</strain>
    </source>
</reference>
<dbReference type="InterPro" id="IPR036249">
    <property type="entry name" value="Thioredoxin-like_sf"/>
</dbReference>
<dbReference type="CDD" id="cd00299">
    <property type="entry name" value="GST_C_family"/>
    <property type="match status" value="1"/>
</dbReference>
<evidence type="ECO:0000259" key="1">
    <source>
        <dbReference type="PROSITE" id="PS50404"/>
    </source>
</evidence>
<dbReference type="Pfam" id="PF25907">
    <property type="entry name" value="DUF7962"/>
    <property type="match status" value="1"/>
</dbReference>
<comment type="caution">
    <text evidence="2">The sequence shown here is derived from an EMBL/GenBank/DDBJ whole genome shotgun (WGS) entry which is preliminary data.</text>
</comment>
<dbReference type="InterPro" id="IPR058268">
    <property type="entry name" value="DUF7962"/>
</dbReference>
<gene>
    <name evidence="2" type="ORF">OHC33_005018</name>
</gene>
<dbReference type="InterPro" id="IPR004045">
    <property type="entry name" value="Glutathione_S-Trfase_N"/>
</dbReference>
<dbReference type="Proteomes" id="UP001316803">
    <property type="component" value="Unassembled WGS sequence"/>
</dbReference>
<evidence type="ECO:0000313" key="2">
    <source>
        <dbReference type="EMBL" id="KAK5953749.1"/>
    </source>
</evidence>
<dbReference type="PROSITE" id="PS50404">
    <property type="entry name" value="GST_NTER"/>
    <property type="match status" value="1"/>
</dbReference>
<dbReference type="EMBL" id="JAKLMC020000010">
    <property type="protein sequence ID" value="KAK5953749.1"/>
    <property type="molecule type" value="Genomic_DNA"/>
</dbReference>
<dbReference type="SUPFAM" id="SSF47616">
    <property type="entry name" value="GST C-terminal domain-like"/>
    <property type="match status" value="1"/>
</dbReference>
<accession>A0AAN8I5Y6</accession>
<dbReference type="Pfam" id="PF13417">
    <property type="entry name" value="GST_N_3"/>
    <property type="match status" value="1"/>
</dbReference>
<dbReference type="Gene3D" id="3.40.30.110">
    <property type="match status" value="2"/>
</dbReference>
<dbReference type="AlphaFoldDB" id="A0AAN8I5Y6"/>
<dbReference type="InterPro" id="IPR036282">
    <property type="entry name" value="Glutathione-S-Trfase_C_sf"/>
</dbReference>
<dbReference type="SUPFAM" id="SSF52833">
    <property type="entry name" value="Thioredoxin-like"/>
    <property type="match status" value="1"/>
</dbReference>
<keyword evidence="3" id="KW-1185">Reference proteome</keyword>